<organism evidence="11 12">
    <name type="scientific">Anaerocolumna xylanovorans DSM 12503</name>
    <dbReference type="NCBI Taxonomy" id="1121345"/>
    <lineage>
        <taxon>Bacteria</taxon>
        <taxon>Bacillati</taxon>
        <taxon>Bacillota</taxon>
        <taxon>Clostridia</taxon>
        <taxon>Lachnospirales</taxon>
        <taxon>Lachnospiraceae</taxon>
        <taxon>Anaerocolumna</taxon>
    </lineage>
</organism>
<dbReference type="PRINTS" id="PR00866">
    <property type="entry name" value="RNADNAPOLMS"/>
</dbReference>
<keyword evidence="2" id="KW-0808">Transferase</keyword>
<evidence type="ECO:0000259" key="10">
    <source>
        <dbReference type="PROSITE" id="PS50878"/>
    </source>
</evidence>
<accession>A0A1M7Y7U9</accession>
<feature type="domain" description="Reverse transcriptase" evidence="10">
    <location>
        <begin position="49"/>
        <end position="260"/>
    </location>
</feature>
<keyword evidence="5" id="KW-0460">Magnesium</keyword>
<dbReference type="OrthoDB" id="9788687at2"/>
<dbReference type="GO" id="GO:0003723">
    <property type="term" value="F:RNA binding"/>
    <property type="evidence" value="ECO:0007669"/>
    <property type="project" value="InterPro"/>
</dbReference>
<keyword evidence="7" id="KW-0051">Antiviral defense</keyword>
<dbReference type="RefSeq" id="WP_073588670.1">
    <property type="nucleotide sequence ID" value="NZ_FRFD01000005.1"/>
</dbReference>
<comment type="similarity">
    <text evidence="8">Belongs to the bacterial reverse transcriptase family.</text>
</comment>
<keyword evidence="3" id="KW-0548">Nucleotidyltransferase</keyword>
<proteinExistence type="inferred from homology"/>
<dbReference type="STRING" id="1121345.SAMN02745217_01981"/>
<evidence type="ECO:0000256" key="6">
    <source>
        <dbReference type="ARBA" id="ARBA00022918"/>
    </source>
</evidence>
<gene>
    <name evidence="11" type="ORF">SAMN02745217_01981</name>
</gene>
<evidence type="ECO:0000256" key="4">
    <source>
        <dbReference type="ARBA" id="ARBA00022723"/>
    </source>
</evidence>
<dbReference type="GO" id="GO:0003964">
    <property type="term" value="F:RNA-directed DNA polymerase activity"/>
    <property type="evidence" value="ECO:0007669"/>
    <property type="project" value="UniProtKB-KW"/>
</dbReference>
<evidence type="ECO:0000313" key="11">
    <source>
        <dbReference type="EMBL" id="SHO48702.1"/>
    </source>
</evidence>
<dbReference type="InterPro" id="IPR051083">
    <property type="entry name" value="GrpII_Intron_Splice-Mob/Def"/>
</dbReference>
<dbReference type="InterPro" id="IPR000477">
    <property type="entry name" value="RT_dom"/>
</dbReference>
<evidence type="ECO:0000256" key="9">
    <source>
        <dbReference type="ARBA" id="ARBA00048173"/>
    </source>
</evidence>
<dbReference type="InterPro" id="IPR000123">
    <property type="entry name" value="Reverse_transcriptase_msDNA"/>
</dbReference>
<evidence type="ECO:0000256" key="1">
    <source>
        <dbReference type="ARBA" id="ARBA00012493"/>
    </source>
</evidence>
<dbReference type="EC" id="2.7.7.49" evidence="1"/>
<name>A0A1M7Y7U9_9FIRM</name>
<keyword evidence="6 11" id="KW-0695">RNA-directed DNA polymerase</keyword>
<dbReference type="GO" id="GO:0051607">
    <property type="term" value="P:defense response to virus"/>
    <property type="evidence" value="ECO:0007669"/>
    <property type="project" value="UniProtKB-KW"/>
</dbReference>
<dbReference type="Proteomes" id="UP000184612">
    <property type="component" value="Unassembled WGS sequence"/>
</dbReference>
<dbReference type="PANTHER" id="PTHR34047">
    <property type="entry name" value="NUCLEAR INTRON MATURASE 1, MITOCHONDRIAL-RELATED"/>
    <property type="match status" value="1"/>
</dbReference>
<dbReference type="EMBL" id="FRFD01000005">
    <property type="protein sequence ID" value="SHO48702.1"/>
    <property type="molecule type" value="Genomic_DNA"/>
</dbReference>
<dbReference type="CDD" id="cd03487">
    <property type="entry name" value="RT_Bac_retron_II"/>
    <property type="match status" value="1"/>
</dbReference>
<keyword evidence="12" id="KW-1185">Reference proteome</keyword>
<evidence type="ECO:0000256" key="3">
    <source>
        <dbReference type="ARBA" id="ARBA00022695"/>
    </source>
</evidence>
<comment type="catalytic activity">
    <reaction evidence="9">
        <text>DNA(n) + a 2'-deoxyribonucleoside 5'-triphosphate = DNA(n+1) + diphosphate</text>
        <dbReference type="Rhea" id="RHEA:22508"/>
        <dbReference type="Rhea" id="RHEA-COMP:17339"/>
        <dbReference type="Rhea" id="RHEA-COMP:17340"/>
        <dbReference type="ChEBI" id="CHEBI:33019"/>
        <dbReference type="ChEBI" id="CHEBI:61560"/>
        <dbReference type="ChEBI" id="CHEBI:173112"/>
        <dbReference type="EC" id="2.7.7.49"/>
    </reaction>
</comment>
<sequence length="333" mass="39025">MYEDAKEKSIISQDAYQLIKIYIGRLEDNDIPVIFNLRHLRKILKIPKQKQSAYFGVNRNEMYRKFMIPKKSGGYRKIEAPSEELKLRQLWIKENIIDKFKISDSAQGFRKNHSIYGNALPHVGKELVINIDIKDFFPSITYQKVFKFFRYIGYTNQVSHLLTKMCTNVDNVLPQGSPASPSLSNIVLLKMDKRLSKLAGAVECDYTRYADDITFSGKKVIKSLVPIICKIIEEEGYDVNKGKLRLQYSNQRQEVTGLTVNKKVSLSKRTIKEIENAIYYCKKYGVQEHMTRIKCDKSFYKEHLYGIAYFIKMIDKEKGKKYLEELNRIEWLY</sequence>
<evidence type="ECO:0000313" key="12">
    <source>
        <dbReference type="Proteomes" id="UP000184612"/>
    </source>
</evidence>
<dbReference type="PANTHER" id="PTHR34047:SF7">
    <property type="entry name" value="RNA-DIRECTED DNA POLYMERASE"/>
    <property type="match status" value="1"/>
</dbReference>
<dbReference type="AlphaFoldDB" id="A0A1M7Y7U9"/>
<dbReference type="Pfam" id="PF00078">
    <property type="entry name" value="RVT_1"/>
    <property type="match status" value="1"/>
</dbReference>
<dbReference type="InterPro" id="IPR043502">
    <property type="entry name" value="DNA/RNA_pol_sf"/>
</dbReference>
<keyword evidence="4" id="KW-0479">Metal-binding</keyword>
<evidence type="ECO:0000256" key="7">
    <source>
        <dbReference type="ARBA" id="ARBA00023118"/>
    </source>
</evidence>
<dbReference type="PROSITE" id="PS50878">
    <property type="entry name" value="RT_POL"/>
    <property type="match status" value="1"/>
</dbReference>
<protein>
    <recommendedName>
        <fullName evidence="1">RNA-directed DNA polymerase</fullName>
        <ecNumber evidence="1">2.7.7.49</ecNumber>
    </recommendedName>
</protein>
<evidence type="ECO:0000256" key="8">
    <source>
        <dbReference type="ARBA" id="ARBA00034120"/>
    </source>
</evidence>
<evidence type="ECO:0000256" key="2">
    <source>
        <dbReference type="ARBA" id="ARBA00022679"/>
    </source>
</evidence>
<evidence type="ECO:0000256" key="5">
    <source>
        <dbReference type="ARBA" id="ARBA00022842"/>
    </source>
</evidence>
<dbReference type="GO" id="GO:0046872">
    <property type="term" value="F:metal ion binding"/>
    <property type="evidence" value="ECO:0007669"/>
    <property type="project" value="UniProtKB-KW"/>
</dbReference>
<dbReference type="SUPFAM" id="SSF56672">
    <property type="entry name" value="DNA/RNA polymerases"/>
    <property type="match status" value="1"/>
</dbReference>
<reference evidence="11 12" key="1">
    <citation type="submission" date="2016-12" db="EMBL/GenBank/DDBJ databases">
        <authorList>
            <person name="Song W.-J."/>
            <person name="Kurnit D.M."/>
        </authorList>
    </citation>
    <scope>NUCLEOTIDE SEQUENCE [LARGE SCALE GENOMIC DNA]</scope>
    <source>
        <strain evidence="11 12">DSM 12503</strain>
    </source>
</reference>